<evidence type="ECO:0000256" key="2">
    <source>
        <dbReference type="ARBA" id="ARBA00004123"/>
    </source>
</evidence>
<dbReference type="RefSeq" id="XP_018041183.1">
    <property type="nucleotide sequence ID" value="XM_018177799.1"/>
</dbReference>
<comment type="function">
    <text evidence="1">May play a role in mRNA splicing.</text>
</comment>
<feature type="compositionally biased region" description="Basic and acidic residues" evidence="8">
    <location>
        <begin position="147"/>
        <end position="158"/>
    </location>
</feature>
<reference evidence="10 11" key="1">
    <citation type="submission" date="2016-05" db="EMBL/GenBank/DDBJ databases">
        <title>Comparative analysis of secretome profiles of manganese(II)-oxidizing ascomycete fungi.</title>
        <authorList>
            <consortium name="DOE Joint Genome Institute"/>
            <person name="Zeiner C.A."/>
            <person name="Purvine S.O."/>
            <person name="Zink E.M."/>
            <person name="Wu S."/>
            <person name="Pasa-Tolic L."/>
            <person name="Chaput D.L."/>
            <person name="Haridas S."/>
            <person name="Grigoriev I.V."/>
            <person name="Santelli C.M."/>
            <person name="Hansel C.M."/>
        </authorList>
    </citation>
    <scope>NUCLEOTIDE SEQUENCE [LARGE SCALE GENOMIC DNA]</scope>
    <source>
        <strain evidence="10 11">AP3s5-JAC2a</strain>
    </source>
</reference>
<evidence type="ECO:0000256" key="4">
    <source>
        <dbReference type="ARBA" id="ARBA00011825"/>
    </source>
</evidence>
<protein>
    <recommendedName>
        <fullName evidence="9">U4/U6.U5 small nuclear ribonucleoprotein 27kDa protein domain-containing protein</fullName>
    </recommendedName>
</protein>
<dbReference type="InterPro" id="IPR013957">
    <property type="entry name" value="SNRNP27"/>
</dbReference>
<evidence type="ECO:0000259" key="9">
    <source>
        <dbReference type="Pfam" id="PF08648"/>
    </source>
</evidence>
<dbReference type="Pfam" id="PF08648">
    <property type="entry name" value="SNRNP27"/>
    <property type="match status" value="1"/>
</dbReference>
<dbReference type="GO" id="GO:0006397">
    <property type="term" value="P:mRNA processing"/>
    <property type="evidence" value="ECO:0007669"/>
    <property type="project" value="UniProtKB-KW"/>
</dbReference>
<dbReference type="OrthoDB" id="21368at2759"/>
<feature type="compositionally biased region" description="Basic and acidic residues" evidence="8">
    <location>
        <begin position="1"/>
        <end position="69"/>
    </location>
</feature>
<dbReference type="Proteomes" id="UP000077069">
    <property type="component" value="Unassembled WGS sequence"/>
</dbReference>
<comment type="similarity">
    <text evidence="3">Belongs to the SNUT3 family.</text>
</comment>
<organism evidence="10 11">
    <name type="scientific">Paraphaeosphaeria sporulosa</name>
    <dbReference type="NCBI Taxonomy" id="1460663"/>
    <lineage>
        <taxon>Eukaryota</taxon>
        <taxon>Fungi</taxon>
        <taxon>Dikarya</taxon>
        <taxon>Ascomycota</taxon>
        <taxon>Pezizomycotina</taxon>
        <taxon>Dothideomycetes</taxon>
        <taxon>Pleosporomycetidae</taxon>
        <taxon>Pleosporales</taxon>
        <taxon>Massarineae</taxon>
        <taxon>Didymosphaeriaceae</taxon>
        <taxon>Paraphaeosphaeria</taxon>
    </lineage>
</organism>
<dbReference type="PANTHER" id="PTHR31077">
    <property type="entry name" value="U4/U6.U5 SMALL NUCLEAR RIBONUCLEOPROTEIN 27 KDA PROTEIN"/>
    <property type="match status" value="1"/>
</dbReference>
<evidence type="ECO:0000313" key="11">
    <source>
        <dbReference type="Proteomes" id="UP000077069"/>
    </source>
</evidence>
<keyword evidence="6" id="KW-0508">mRNA splicing</keyword>
<accession>A0A177CUX7</accession>
<evidence type="ECO:0000313" key="10">
    <source>
        <dbReference type="EMBL" id="OAG10818.1"/>
    </source>
</evidence>
<evidence type="ECO:0000256" key="8">
    <source>
        <dbReference type="SAM" id="MobiDB-lite"/>
    </source>
</evidence>
<dbReference type="STRING" id="1460663.A0A177CUX7"/>
<keyword evidence="5" id="KW-0507">mRNA processing</keyword>
<evidence type="ECO:0000256" key="6">
    <source>
        <dbReference type="ARBA" id="ARBA00023187"/>
    </source>
</evidence>
<gene>
    <name evidence="10" type="ORF">CC84DRAFT_1161664</name>
</gene>
<evidence type="ECO:0000256" key="3">
    <source>
        <dbReference type="ARBA" id="ARBA00008218"/>
    </source>
</evidence>
<dbReference type="InParanoid" id="A0A177CUX7"/>
<feature type="region of interest" description="Disordered" evidence="8">
    <location>
        <begin position="1"/>
        <end position="195"/>
    </location>
</feature>
<keyword evidence="11" id="KW-1185">Reference proteome</keyword>
<feature type="compositionally biased region" description="Basic and acidic residues" evidence="8">
    <location>
        <begin position="79"/>
        <end position="104"/>
    </location>
</feature>
<feature type="compositionally biased region" description="Low complexity" evidence="8">
    <location>
        <begin position="126"/>
        <end position="139"/>
    </location>
</feature>
<evidence type="ECO:0000256" key="7">
    <source>
        <dbReference type="ARBA" id="ARBA00023242"/>
    </source>
</evidence>
<dbReference type="EMBL" id="KV441549">
    <property type="protein sequence ID" value="OAG10818.1"/>
    <property type="molecule type" value="Genomic_DNA"/>
</dbReference>
<sequence>MADDRRGGGDRIRERRDRDDFRDSRNGGRDRANAPDSRNRSRSPRRDGGDRRGGYRDRSPPGRGGDRGRGRGRGSRGRGGWDGDRGGDRRQYNDRDVRDPRSNREPPTGPRGAPAGPRREFNPGGAPKAPADSCAAASPEADEDVKMEEQPQRQRPEGMDDDTWEMAQVMGFARFKSTKNTKVPGNDKNYGVRREKKMEARQYMNRQGGFNRPLSPSHG</sequence>
<dbReference type="PANTHER" id="PTHR31077:SF1">
    <property type="entry name" value="U4_U6.U5 SMALL NUCLEAR RIBONUCLEOPROTEIN 27 KDA PROTEIN"/>
    <property type="match status" value="1"/>
</dbReference>
<feature type="domain" description="U4/U6.U5 small nuclear ribonucleoprotein 27kDa protein" evidence="9">
    <location>
        <begin position="162"/>
        <end position="216"/>
    </location>
</feature>
<evidence type="ECO:0000256" key="1">
    <source>
        <dbReference type="ARBA" id="ARBA00003632"/>
    </source>
</evidence>
<dbReference type="GO" id="GO:0008380">
    <property type="term" value="P:RNA splicing"/>
    <property type="evidence" value="ECO:0007669"/>
    <property type="project" value="UniProtKB-KW"/>
</dbReference>
<keyword evidence="7" id="KW-0539">Nucleus</keyword>
<dbReference type="GeneID" id="28761285"/>
<name>A0A177CUX7_9PLEO</name>
<dbReference type="AlphaFoldDB" id="A0A177CUX7"/>
<evidence type="ECO:0000256" key="5">
    <source>
        <dbReference type="ARBA" id="ARBA00022664"/>
    </source>
</evidence>
<comment type="subunit">
    <text evidence="4">Part of a tri-snRNP complex.</text>
</comment>
<proteinExistence type="inferred from homology"/>
<dbReference type="GO" id="GO:0071011">
    <property type="term" value="C:precatalytic spliceosome"/>
    <property type="evidence" value="ECO:0007669"/>
    <property type="project" value="TreeGrafter"/>
</dbReference>
<comment type="subcellular location">
    <subcellularLocation>
        <location evidence="2">Nucleus</location>
    </subcellularLocation>
</comment>